<feature type="domain" description="R3H" evidence="1">
    <location>
        <begin position="418"/>
        <end position="482"/>
    </location>
</feature>
<evidence type="ECO:0000313" key="3">
    <source>
        <dbReference type="Proteomes" id="UP000324585"/>
    </source>
</evidence>
<accession>A0A5J4Z7T3</accession>
<proteinExistence type="predicted"/>
<organism evidence="2 3">
    <name type="scientific">Porphyridium purpureum</name>
    <name type="common">Red alga</name>
    <name type="synonym">Porphyridium cruentum</name>
    <dbReference type="NCBI Taxonomy" id="35688"/>
    <lineage>
        <taxon>Eukaryota</taxon>
        <taxon>Rhodophyta</taxon>
        <taxon>Bangiophyceae</taxon>
        <taxon>Porphyridiales</taxon>
        <taxon>Porphyridiaceae</taxon>
        <taxon>Porphyridium</taxon>
    </lineage>
</organism>
<dbReference type="Proteomes" id="UP000324585">
    <property type="component" value="Unassembled WGS sequence"/>
</dbReference>
<dbReference type="OMA" id="LMEHICE"/>
<dbReference type="SUPFAM" id="SSF53335">
    <property type="entry name" value="S-adenosyl-L-methionine-dependent methyltransferases"/>
    <property type="match status" value="1"/>
</dbReference>
<dbReference type="CDD" id="cd02325">
    <property type="entry name" value="R3H"/>
    <property type="match status" value="1"/>
</dbReference>
<keyword evidence="2" id="KW-0808">Transferase</keyword>
<dbReference type="Pfam" id="PF13679">
    <property type="entry name" value="Methyltransf_32"/>
    <property type="match status" value="1"/>
</dbReference>
<dbReference type="InterPro" id="IPR054498">
    <property type="entry name" value="2H-SAK"/>
</dbReference>
<protein>
    <submittedName>
        <fullName evidence="2">Glutathione S-transferase C-terminal domain-containing protein</fullName>
    </submittedName>
</protein>
<dbReference type="Gene3D" id="3.30.1370.50">
    <property type="entry name" value="R3H-like domain"/>
    <property type="match status" value="1"/>
</dbReference>
<dbReference type="InterPro" id="IPR025714">
    <property type="entry name" value="Methyltranfer_dom"/>
</dbReference>
<dbReference type="PANTHER" id="PTHR13369:SF0">
    <property type="entry name" value="GLUTATHIONE S-TRANSFERASE C-TERMINAL DOMAIN-CONTAINING PROTEIN"/>
    <property type="match status" value="1"/>
</dbReference>
<reference evidence="3" key="1">
    <citation type="journal article" date="2019" name="Nat. Commun.">
        <title>Expansion of phycobilisome linker gene families in mesophilic red algae.</title>
        <authorList>
            <person name="Lee J."/>
            <person name="Kim D."/>
            <person name="Bhattacharya D."/>
            <person name="Yoon H.S."/>
        </authorList>
    </citation>
    <scope>NUCLEOTIDE SEQUENCE [LARGE SCALE GENOMIC DNA]</scope>
    <source>
        <strain evidence="3">CCMP 1328</strain>
    </source>
</reference>
<dbReference type="PROSITE" id="PS51061">
    <property type="entry name" value="R3H"/>
    <property type="match status" value="1"/>
</dbReference>
<dbReference type="GO" id="GO:0003676">
    <property type="term" value="F:nucleic acid binding"/>
    <property type="evidence" value="ECO:0007669"/>
    <property type="project" value="UniProtKB-UniRule"/>
</dbReference>
<dbReference type="InterPro" id="IPR036867">
    <property type="entry name" value="R3H_dom_sf"/>
</dbReference>
<dbReference type="PANTHER" id="PTHR13369">
    <property type="match status" value="1"/>
</dbReference>
<sequence>MSTRDSERAALGGVTPTQSEALVASLLDAGVCESNPYSVLKNDNVSSATAERSHIERCCPCEAQSSSSLAVSCCSYLHEQCKYAQFVENGFDALPAHVNPGGAHAGTMAESRGSNKRAQLSILVRLCTELSRRKRRAKHSAAASQTQKTFTVVDFCGGCGHVALTLAAVHPGWHLTVVDVNPRALSIAMERAQDASLDNVSVWAGHAADFHGQFDLAVGLHACGMASDVVIASALSRRAPFVVVPCCTGSVTPRSDQFLSSYRYTRNKQFCSDNASKRAVVDAQAEPEEAMLSRSARSAVFSELLSDESFADLARAADFETRMVSEDARYCWRRMAKTLLELDRCFAAGESLYCTRLLKLRPLCASPKNDILVGWPQESDRGADGQVCTCRQISTAFEPDLLMEHICEQVRNNVDFSVEHFERFSSDLKAFKRLDLGNELILADGVGKKIRKAAHAAAEECGLYHHSRGEGKQRKVLVRKSLMWPWWPADGFFALFGDQIERVAARAFSVEQLVPAAWAEQRRQARGAAHHLTLLGPADVRRCGYARAHAALTSWAGRMLDAQRQAEIDALGIGFARRSPADGGADQASCCFVVVQWREGQAFRRHLQLPETDFHITLGFSGSGDVHGVRKDASTLSHRWE</sequence>
<gene>
    <name evidence="2" type="ORF">FVE85_6755</name>
</gene>
<dbReference type="CDD" id="cd02440">
    <property type="entry name" value="AdoMet_MTases"/>
    <property type="match status" value="1"/>
</dbReference>
<dbReference type="Gene3D" id="3.40.50.150">
    <property type="entry name" value="Vaccinia Virus protein VP39"/>
    <property type="match status" value="1"/>
</dbReference>
<dbReference type="EMBL" id="VRMN01000001">
    <property type="protein sequence ID" value="KAA8499170.1"/>
    <property type="molecule type" value="Genomic_DNA"/>
</dbReference>
<evidence type="ECO:0000313" key="2">
    <source>
        <dbReference type="EMBL" id="KAA8499170.1"/>
    </source>
</evidence>
<dbReference type="GO" id="GO:0005737">
    <property type="term" value="C:cytoplasm"/>
    <property type="evidence" value="ECO:0007669"/>
    <property type="project" value="TreeGrafter"/>
</dbReference>
<dbReference type="SUPFAM" id="SSF82708">
    <property type="entry name" value="R3H domain"/>
    <property type="match status" value="1"/>
</dbReference>
<dbReference type="GO" id="GO:0016740">
    <property type="term" value="F:transferase activity"/>
    <property type="evidence" value="ECO:0007669"/>
    <property type="project" value="UniProtKB-KW"/>
</dbReference>
<name>A0A5J4Z7T3_PORPP</name>
<evidence type="ECO:0000259" key="1">
    <source>
        <dbReference type="PROSITE" id="PS51061"/>
    </source>
</evidence>
<keyword evidence="3" id="KW-1185">Reference proteome</keyword>
<dbReference type="InterPro" id="IPR029063">
    <property type="entry name" value="SAM-dependent_MTases_sf"/>
</dbReference>
<dbReference type="AlphaFoldDB" id="A0A5J4Z7T3"/>
<dbReference type="OrthoDB" id="206598at2759"/>
<comment type="caution">
    <text evidence="2">The sequence shown here is derived from an EMBL/GenBank/DDBJ whole genome shotgun (WGS) entry which is preliminary data.</text>
</comment>
<dbReference type="InterPro" id="IPR001374">
    <property type="entry name" value="R3H_dom"/>
</dbReference>
<dbReference type="Pfam" id="PF01424">
    <property type="entry name" value="R3H"/>
    <property type="match status" value="1"/>
</dbReference>
<dbReference type="Pfam" id="PF22547">
    <property type="entry name" value="2H-SAK"/>
    <property type="match status" value="1"/>
</dbReference>